<name>A0A0J9H1A8_9RHOB</name>
<keyword evidence="1" id="KW-0732">Signal</keyword>
<dbReference type="EMBL" id="LFTY01000002">
    <property type="protein sequence ID" value="KMW59533.1"/>
    <property type="molecule type" value="Genomic_DNA"/>
</dbReference>
<organism evidence="2 3">
    <name type="scientific">Candidatus Rhodobacter oscarellae</name>
    <dbReference type="NCBI Taxonomy" id="1675527"/>
    <lineage>
        <taxon>Bacteria</taxon>
        <taxon>Pseudomonadati</taxon>
        <taxon>Pseudomonadota</taxon>
        <taxon>Alphaproteobacteria</taxon>
        <taxon>Rhodobacterales</taxon>
        <taxon>Rhodobacter group</taxon>
        <taxon>Rhodobacter</taxon>
    </lineage>
</organism>
<evidence type="ECO:0000313" key="2">
    <source>
        <dbReference type="EMBL" id="KMW59533.1"/>
    </source>
</evidence>
<protein>
    <submittedName>
        <fullName evidence="2">Uncharacterized protein</fullName>
    </submittedName>
</protein>
<evidence type="ECO:0000313" key="3">
    <source>
        <dbReference type="Proteomes" id="UP000037178"/>
    </source>
</evidence>
<keyword evidence="3" id="KW-1185">Reference proteome</keyword>
<gene>
    <name evidence="2" type="ORF">AIOL_004515</name>
</gene>
<dbReference type="Proteomes" id="UP000037178">
    <property type="component" value="Unassembled WGS sequence"/>
</dbReference>
<comment type="caution">
    <text evidence="2">The sequence shown here is derived from an EMBL/GenBank/DDBJ whole genome shotgun (WGS) entry which is preliminary data.</text>
</comment>
<feature type="signal peptide" evidence="1">
    <location>
        <begin position="1"/>
        <end position="20"/>
    </location>
</feature>
<proteinExistence type="predicted"/>
<sequence length="82" mass="8823">MKTLVITSILALGVAGSAFAADTSGLTLAQQTEVMLKASEDSANDRKTYFGNERINFSSKDIHNERAAEIFALLAAESKENE</sequence>
<accession>A0A0J9H1A8</accession>
<dbReference type="RefSeq" id="WP_049644997.1">
    <property type="nucleotide sequence ID" value="NZ_LFTY01000002.1"/>
</dbReference>
<dbReference type="PATRIC" id="fig|1675527.3.peg.4724"/>
<dbReference type="AlphaFoldDB" id="A0A0J9H1A8"/>
<evidence type="ECO:0000256" key="1">
    <source>
        <dbReference type="SAM" id="SignalP"/>
    </source>
</evidence>
<feature type="chain" id="PRO_5005320399" evidence="1">
    <location>
        <begin position="21"/>
        <end position="82"/>
    </location>
</feature>
<reference evidence="2 3" key="1">
    <citation type="submission" date="2015-06" db="EMBL/GenBank/DDBJ databases">
        <title>Draft genome sequence of an Alphaproteobacteria species associated to the Mediterranean sponge Oscarella lobularis.</title>
        <authorList>
            <person name="Jourda C."/>
            <person name="Santini S."/>
            <person name="Claverie J.-M."/>
        </authorList>
    </citation>
    <scope>NUCLEOTIDE SEQUENCE [LARGE SCALE GENOMIC DNA]</scope>
    <source>
        <strain evidence="2">IGS</strain>
    </source>
</reference>
<dbReference type="STRING" id="1675527.AIOL_004515"/>